<sequence length="980" mass="103357">MAAAVPALPSAAPDGAASGGRSTPPAASTSSTAATAAAEPPTHSSSPVRANGGHRMSIAALADVTEQVFGSPNALPGPPPAHFFPSVSRQDRERLQQARLARGQQQSAPPSTGEYDKQLPGALRRADDEVAGAAAGDATDEEQLRRERQAKLDLAATGPFDNRRPPHHQHPAASQHAEAAFGPGSLEGTSEAEEAAIRTLQAGTAAGRVGAGGSGGTKRRFRDVDRTSWDAASELVRFEREQDLADRNGAASDKSSAGTLQSLPFPTQDREKTPTPNTLLLSAAAKGKGRAVEVGDFDQGDPNQGADFDAHRRDSRMTDVSMPSEASEAEDDEDDASVMTGATRQSAGGNGSDGSGKEPAKKRSRTLTTPAQTAVLNALLAKTRFPSTETREEVGRQIGMSARRVQIWFQNRRQSQKRQREREAQEELATTRAARAMISAQAHHMVGYPVRVHTTYDPAQGGYVRAAQFYPPLQPKPAGPTEYVLINNEPRPAPSFETYQMVSAQPIEYAAAGQPQVMVPISPGDPRYPPAYVTTTTAAAPAYYDEHGRLVQTSQGPVRVVPQQQRVASHQQPEPSFPSKLYFPHVPRQAPAPHMSYRAGPPPPPLQPAFETAPRPQPDRNNSVASSAGGGDVRLPSLSSVFAASNNNDSRDELPDPRAYRPAGGLPSAPPTQGEHAPMFSHSPFSPPPAAHATIPMQAASIRQPAAAPPHGLNSLQSRAVFSPEPASSFERLRISGEPVQAGGFSSAAGVDERSYLPWPAMERPPTGGTARRPYSRDILDVAVEAMADQSSRALPPRHVLPPLRSVFGDNSFADDRNKSGAQSEADQALMAPIRPPTDPSSSSGGERGQRVNSISSIAAGTPVSPSGFSTLSNASRTTLSTAASFDFGRPPANSYRASREQECYDATGGPALVHSNSGSTISPEKQNGTYVGGGGGGGSEYPQTAADEEEPEFWRNRGDSVGTGETSLSSADAHSIPAK</sequence>
<feature type="compositionally biased region" description="Basic and acidic residues" evidence="3">
    <location>
        <begin position="236"/>
        <end position="246"/>
    </location>
</feature>
<dbReference type="AlphaFoldDB" id="A0A9P7B3U5"/>
<dbReference type="InterPro" id="IPR009057">
    <property type="entry name" value="Homeodomain-like_sf"/>
</dbReference>
<keyword evidence="1 2" id="KW-0238">DNA-binding</keyword>
<dbReference type="InterPro" id="IPR052631">
    <property type="entry name" value="Paired_homeobox_Bicoid"/>
</dbReference>
<dbReference type="InterPro" id="IPR001356">
    <property type="entry name" value="HD"/>
</dbReference>
<evidence type="ECO:0000313" key="5">
    <source>
        <dbReference type="EMBL" id="KAG0657779.1"/>
    </source>
</evidence>
<feature type="compositionally biased region" description="Polar residues" evidence="3">
    <location>
        <begin position="915"/>
        <end position="930"/>
    </location>
</feature>
<dbReference type="EMBL" id="PUHQ01000076">
    <property type="protein sequence ID" value="KAG0657779.1"/>
    <property type="molecule type" value="Genomic_DNA"/>
</dbReference>
<feature type="compositionally biased region" description="Low complexity" evidence="3">
    <location>
        <begin position="1"/>
        <end position="47"/>
    </location>
</feature>
<evidence type="ECO:0000256" key="2">
    <source>
        <dbReference type="RuleBase" id="RU000682"/>
    </source>
</evidence>
<reference evidence="5 6" key="1">
    <citation type="submission" date="2020-11" db="EMBL/GenBank/DDBJ databases">
        <title>Kefir isolates.</title>
        <authorList>
            <person name="Marcisauskas S."/>
            <person name="Kim Y."/>
            <person name="Blasche S."/>
        </authorList>
    </citation>
    <scope>NUCLEOTIDE SEQUENCE [LARGE SCALE GENOMIC DNA]</scope>
    <source>
        <strain evidence="5 6">KR</strain>
    </source>
</reference>
<feature type="compositionally biased region" description="Basic and acidic residues" evidence="3">
    <location>
        <begin position="142"/>
        <end position="151"/>
    </location>
</feature>
<evidence type="ECO:0000313" key="6">
    <source>
        <dbReference type="Proteomes" id="UP000777482"/>
    </source>
</evidence>
<feature type="region of interest" description="Disordered" evidence="3">
    <location>
        <begin position="1"/>
        <end position="371"/>
    </location>
</feature>
<keyword evidence="6" id="KW-1185">Reference proteome</keyword>
<feature type="compositionally biased region" description="Low complexity" evidence="3">
    <location>
        <begin position="97"/>
        <end position="106"/>
    </location>
</feature>
<dbReference type="GO" id="GO:0000981">
    <property type="term" value="F:DNA-binding transcription factor activity, RNA polymerase II-specific"/>
    <property type="evidence" value="ECO:0007669"/>
    <property type="project" value="TreeGrafter"/>
</dbReference>
<comment type="caution">
    <text evidence="5">The sequence shown here is derived from an EMBL/GenBank/DDBJ whole genome shotgun (WGS) entry which is preliminary data.</text>
</comment>
<dbReference type="PANTHER" id="PTHR46255">
    <property type="entry name" value="SHORT STATURE HOMEOBOX"/>
    <property type="match status" value="1"/>
</dbReference>
<keyword evidence="1 2" id="KW-0371">Homeobox</keyword>
<dbReference type="SMART" id="SM00389">
    <property type="entry name" value="HOX"/>
    <property type="match status" value="1"/>
</dbReference>
<dbReference type="Proteomes" id="UP000777482">
    <property type="component" value="Unassembled WGS sequence"/>
</dbReference>
<dbReference type="Pfam" id="PF00046">
    <property type="entry name" value="Homeodomain"/>
    <property type="match status" value="1"/>
</dbReference>
<evidence type="ECO:0000256" key="3">
    <source>
        <dbReference type="SAM" id="MobiDB-lite"/>
    </source>
</evidence>
<dbReference type="SUPFAM" id="SSF46689">
    <property type="entry name" value="Homeodomain-like"/>
    <property type="match status" value="1"/>
</dbReference>
<dbReference type="PROSITE" id="PS50071">
    <property type="entry name" value="HOMEOBOX_2"/>
    <property type="match status" value="1"/>
</dbReference>
<dbReference type="GO" id="GO:0005634">
    <property type="term" value="C:nucleus"/>
    <property type="evidence" value="ECO:0007669"/>
    <property type="project" value="UniProtKB-SubCell"/>
</dbReference>
<feature type="domain" description="Homeobox" evidence="4">
    <location>
        <begin position="359"/>
        <end position="419"/>
    </location>
</feature>
<dbReference type="Gene3D" id="1.10.10.60">
    <property type="entry name" value="Homeodomain-like"/>
    <property type="match status" value="1"/>
</dbReference>
<feature type="region of interest" description="Disordered" evidence="3">
    <location>
        <begin position="811"/>
        <end position="980"/>
    </location>
</feature>
<feature type="compositionally biased region" description="Basic and acidic residues" evidence="3">
    <location>
        <begin position="649"/>
        <end position="659"/>
    </location>
</feature>
<dbReference type="OrthoDB" id="6159439at2759"/>
<gene>
    <name evidence="5" type="ORF">C6P46_006246</name>
</gene>
<accession>A0A9P7B3U5</accession>
<dbReference type="CDD" id="cd00086">
    <property type="entry name" value="homeodomain"/>
    <property type="match status" value="1"/>
</dbReference>
<evidence type="ECO:0000256" key="1">
    <source>
        <dbReference type="PROSITE-ProRule" id="PRU00108"/>
    </source>
</evidence>
<feature type="DNA-binding region" description="Homeobox" evidence="1">
    <location>
        <begin position="361"/>
        <end position="420"/>
    </location>
</feature>
<proteinExistence type="predicted"/>
<feature type="compositionally biased region" description="Basic and acidic residues" evidence="3">
    <location>
        <begin position="308"/>
        <end position="317"/>
    </location>
</feature>
<feature type="compositionally biased region" description="Polar residues" evidence="3">
    <location>
        <begin position="637"/>
        <end position="648"/>
    </location>
</feature>
<name>A0A9P7B3U5_RHOMI</name>
<feature type="compositionally biased region" description="Polar residues" evidence="3">
    <location>
        <begin position="964"/>
        <end position="973"/>
    </location>
</feature>
<feature type="compositionally biased region" description="Low complexity" evidence="3">
    <location>
        <begin position="171"/>
        <end position="180"/>
    </location>
</feature>
<feature type="compositionally biased region" description="Gly residues" evidence="3">
    <location>
        <begin position="931"/>
        <end position="940"/>
    </location>
</feature>
<comment type="subcellular location">
    <subcellularLocation>
        <location evidence="1 2">Nucleus</location>
    </subcellularLocation>
</comment>
<feature type="compositionally biased region" description="Polar residues" evidence="3">
    <location>
        <begin position="840"/>
        <end position="884"/>
    </location>
</feature>
<protein>
    <recommendedName>
        <fullName evidence="4">Homeobox domain-containing protein</fullName>
    </recommendedName>
</protein>
<evidence type="ECO:0000259" key="4">
    <source>
        <dbReference type="PROSITE" id="PS50071"/>
    </source>
</evidence>
<feature type="compositionally biased region" description="Polar residues" evidence="3">
    <location>
        <begin position="253"/>
        <end position="265"/>
    </location>
</feature>
<dbReference type="GO" id="GO:1990837">
    <property type="term" value="F:sequence-specific double-stranded DNA binding"/>
    <property type="evidence" value="ECO:0007669"/>
    <property type="project" value="TreeGrafter"/>
</dbReference>
<feature type="region of interest" description="Disordered" evidence="3">
    <location>
        <begin position="562"/>
        <end position="692"/>
    </location>
</feature>
<organism evidence="5 6">
    <name type="scientific">Rhodotorula mucilaginosa</name>
    <name type="common">Yeast</name>
    <name type="synonym">Rhodotorula rubra</name>
    <dbReference type="NCBI Taxonomy" id="5537"/>
    <lineage>
        <taxon>Eukaryota</taxon>
        <taxon>Fungi</taxon>
        <taxon>Dikarya</taxon>
        <taxon>Basidiomycota</taxon>
        <taxon>Pucciniomycotina</taxon>
        <taxon>Microbotryomycetes</taxon>
        <taxon>Sporidiobolales</taxon>
        <taxon>Sporidiobolaceae</taxon>
        <taxon>Rhodotorula</taxon>
    </lineage>
</organism>
<dbReference type="PANTHER" id="PTHR46255:SF3">
    <property type="entry name" value="HOMEOBOX DOMAIN-CONTAINING PROTEIN"/>
    <property type="match status" value="1"/>
</dbReference>
<keyword evidence="1 2" id="KW-0539">Nucleus</keyword>
<feature type="compositionally biased region" description="Acidic residues" evidence="3">
    <location>
        <begin position="327"/>
        <end position="336"/>
    </location>
</feature>